<evidence type="ECO:0000256" key="2">
    <source>
        <dbReference type="ARBA" id="ARBA00022475"/>
    </source>
</evidence>
<gene>
    <name evidence="7" type="ORF">SAMN00017405_2003</name>
</gene>
<dbReference type="Pfam" id="PF03788">
    <property type="entry name" value="LrgA"/>
    <property type="match status" value="1"/>
</dbReference>
<evidence type="ECO:0000256" key="5">
    <source>
        <dbReference type="ARBA" id="ARBA00023136"/>
    </source>
</evidence>
<evidence type="ECO:0000313" key="8">
    <source>
        <dbReference type="Proteomes" id="UP000192731"/>
    </source>
</evidence>
<dbReference type="InterPro" id="IPR005538">
    <property type="entry name" value="LrgA/CidA"/>
</dbReference>
<accession>A0A1W1UJF4</accession>
<dbReference type="GO" id="GO:0005886">
    <property type="term" value="C:plasma membrane"/>
    <property type="evidence" value="ECO:0007669"/>
    <property type="project" value="UniProtKB-SubCell"/>
</dbReference>
<feature type="transmembrane region" description="Helical" evidence="6">
    <location>
        <begin position="7"/>
        <end position="30"/>
    </location>
</feature>
<feature type="transmembrane region" description="Helical" evidence="6">
    <location>
        <begin position="92"/>
        <end position="114"/>
    </location>
</feature>
<dbReference type="PANTHER" id="PTHR33931:SF2">
    <property type="entry name" value="HOLIN-LIKE PROTEIN CIDA"/>
    <property type="match status" value="1"/>
</dbReference>
<feature type="transmembrane region" description="Helical" evidence="6">
    <location>
        <begin position="68"/>
        <end position="86"/>
    </location>
</feature>
<organism evidence="7 8">
    <name type="scientific">Desulfonispora thiosulfatigenes DSM 11270</name>
    <dbReference type="NCBI Taxonomy" id="656914"/>
    <lineage>
        <taxon>Bacteria</taxon>
        <taxon>Bacillati</taxon>
        <taxon>Bacillota</taxon>
        <taxon>Clostridia</taxon>
        <taxon>Eubacteriales</taxon>
        <taxon>Peptococcaceae</taxon>
        <taxon>Desulfonispora</taxon>
    </lineage>
</organism>
<feature type="transmembrane region" description="Helical" evidence="6">
    <location>
        <begin position="36"/>
        <end position="56"/>
    </location>
</feature>
<evidence type="ECO:0000256" key="6">
    <source>
        <dbReference type="SAM" id="Phobius"/>
    </source>
</evidence>
<dbReference type="STRING" id="656914.SAMN00017405_2003"/>
<reference evidence="7 8" key="1">
    <citation type="submission" date="2017-04" db="EMBL/GenBank/DDBJ databases">
        <authorList>
            <person name="Afonso C.L."/>
            <person name="Miller P.J."/>
            <person name="Scott M.A."/>
            <person name="Spackman E."/>
            <person name="Goraichik I."/>
            <person name="Dimitrov K.M."/>
            <person name="Suarez D.L."/>
            <person name="Swayne D.E."/>
        </authorList>
    </citation>
    <scope>NUCLEOTIDE SEQUENCE [LARGE SCALE GENOMIC DNA]</scope>
    <source>
        <strain evidence="7 8">DSM 11270</strain>
    </source>
</reference>
<evidence type="ECO:0000256" key="4">
    <source>
        <dbReference type="ARBA" id="ARBA00022989"/>
    </source>
</evidence>
<dbReference type="AlphaFoldDB" id="A0A1W1UJF4"/>
<protein>
    <submittedName>
        <fullName evidence="7">Holin-like protein</fullName>
    </submittedName>
</protein>
<keyword evidence="3 6" id="KW-0812">Transmembrane</keyword>
<comment type="subcellular location">
    <subcellularLocation>
        <location evidence="1">Cell membrane</location>
        <topology evidence="1">Multi-pass membrane protein</topology>
    </subcellularLocation>
</comment>
<dbReference type="EMBL" id="FWWT01000006">
    <property type="protein sequence ID" value="SMB80874.1"/>
    <property type="molecule type" value="Genomic_DNA"/>
</dbReference>
<evidence type="ECO:0000313" key="7">
    <source>
        <dbReference type="EMBL" id="SMB80874.1"/>
    </source>
</evidence>
<sequence>MLHWLKVLFHFSILWGIYKIGDIAVSYLHIPIPGNVFGMLLLLLLLTLKIVPISWIEDGASFLLKHMAFFFIPIAVGLMAWGELFLSQGIQLISIIMIGAVITILSTAFTTLFLSKSLDKKGYK</sequence>
<keyword evidence="5 6" id="KW-0472">Membrane</keyword>
<name>A0A1W1UJF4_DESTI</name>
<keyword evidence="2" id="KW-1003">Cell membrane</keyword>
<keyword evidence="4 6" id="KW-1133">Transmembrane helix</keyword>
<dbReference type="PANTHER" id="PTHR33931">
    <property type="entry name" value="HOLIN-LIKE PROTEIN CIDA-RELATED"/>
    <property type="match status" value="1"/>
</dbReference>
<dbReference type="OrthoDB" id="3176438at2"/>
<dbReference type="RefSeq" id="WP_084052039.1">
    <property type="nucleotide sequence ID" value="NZ_FWWT01000006.1"/>
</dbReference>
<evidence type="ECO:0000256" key="3">
    <source>
        <dbReference type="ARBA" id="ARBA00022692"/>
    </source>
</evidence>
<keyword evidence="8" id="KW-1185">Reference proteome</keyword>
<dbReference type="Proteomes" id="UP000192731">
    <property type="component" value="Unassembled WGS sequence"/>
</dbReference>
<evidence type="ECO:0000256" key="1">
    <source>
        <dbReference type="ARBA" id="ARBA00004651"/>
    </source>
</evidence>
<proteinExistence type="predicted"/>